<dbReference type="Pfam" id="PF19515">
    <property type="entry name" value="DUF6048"/>
    <property type="match status" value="1"/>
</dbReference>
<evidence type="ECO:0008006" key="5">
    <source>
        <dbReference type="Google" id="ProtNLM"/>
    </source>
</evidence>
<feature type="signal peptide" evidence="2">
    <location>
        <begin position="1"/>
        <end position="21"/>
    </location>
</feature>
<dbReference type="AlphaFoldDB" id="A0A6L5XCE8"/>
<evidence type="ECO:0000313" key="3">
    <source>
        <dbReference type="EMBL" id="MSS17287.1"/>
    </source>
</evidence>
<gene>
    <name evidence="3" type="ORF">FYJ29_05850</name>
</gene>
<accession>A0A6L5XCE8</accession>
<protein>
    <recommendedName>
        <fullName evidence="5">Outer membrane protein beta-barrel domain-containing protein</fullName>
    </recommendedName>
</protein>
<sequence>MKFRLYMIAVVVLLTSFALEAQDAGQRHVTPVKPSTNKVLRPAKGTKEEVVQDYLSGDTAAARARLRRDSLKRVYPRYPKLTDVTVGVNILDPVLKLFGQKYCSFDVSATLNMWNRLQPVLELGLGYAKDRPDDMNFTYKGKLSPYVRLGANYNMMFKSDPRYQVVLGLRMGYSTFNYDITAIDYSNPYWGENYTFAIKDQSSHALWGEFLAGLRVNVWRNISAGWQVKYQGIFNYKKNSSSRPWYVPGFGPRDRRWGFSFSLYYTIPLQGDKWPKKQNKQPQQPATPGGTAIGEGK</sequence>
<keyword evidence="2" id="KW-0732">Signal</keyword>
<proteinExistence type="predicted"/>
<dbReference type="RefSeq" id="WP_154538228.1">
    <property type="nucleotide sequence ID" value="NZ_CP045696.1"/>
</dbReference>
<feature type="region of interest" description="Disordered" evidence="1">
    <location>
        <begin position="272"/>
        <end position="297"/>
    </location>
</feature>
<reference evidence="3 4" key="1">
    <citation type="submission" date="2019-08" db="EMBL/GenBank/DDBJ databases">
        <title>In-depth cultivation of the pig gut microbiome towards novel bacterial diversity and tailored functional studies.</title>
        <authorList>
            <person name="Wylensek D."/>
            <person name="Hitch T.C.A."/>
            <person name="Clavel T."/>
        </authorList>
    </citation>
    <scope>NUCLEOTIDE SEQUENCE [LARGE SCALE GENOMIC DNA]</scope>
    <source>
        <strain evidence="3 4">Oil-RF-744-WCA-WT-10</strain>
    </source>
</reference>
<dbReference type="EMBL" id="VULT01000007">
    <property type="protein sequence ID" value="MSS17287.1"/>
    <property type="molecule type" value="Genomic_DNA"/>
</dbReference>
<name>A0A6L5XCE8_9BACT</name>
<evidence type="ECO:0000256" key="2">
    <source>
        <dbReference type="SAM" id="SignalP"/>
    </source>
</evidence>
<organism evidence="3 4">
    <name type="scientific">Sodaliphilus pleomorphus</name>
    <dbReference type="NCBI Taxonomy" id="2606626"/>
    <lineage>
        <taxon>Bacteria</taxon>
        <taxon>Pseudomonadati</taxon>
        <taxon>Bacteroidota</taxon>
        <taxon>Bacteroidia</taxon>
        <taxon>Bacteroidales</taxon>
        <taxon>Muribaculaceae</taxon>
        <taxon>Sodaliphilus</taxon>
    </lineage>
</organism>
<feature type="chain" id="PRO_5027092068" description="Outer membrane protein beta-barrel domain-containing protein" evidence="2">
    <location>
        <begin position="22"/>
        <end position="297"/>
    </location>
</feature>
<comment type="caution">
    <text evidence="3">The sequence shown here is derived from an EMBL/GenBank/DDBJ whole genome shotgun (WGS) entry which is preliminary data.</text>
</comment>
<keyword evidence="4" id="KW-1185">Reference proteome</keyword>
<dbReference type="Proteomes" id="UP000483362">
    <property type="component" value="Unassembled WGS sequence"/>
</dbReference>
<evidence type="ECO:0000313" key="4">
    <source>
        <dbReference type="Proteomes" id="UP000483362"/>
    </source>
</evidence>
<dbReference type="InterPro" id="IPR046111">
    <property type="entry name" value="DUF6048"/>
</dbReference>
<evidence type="ECO:0000256" key="1">
    <source>
        <dbReference type="SAM" id="MobiDB-lite"/>
    </source>
</evidence>